<keyword evidence="8 14" id="KW-0479">Metal-binding</keyword>
<dbReference type="GO" id="GO:0046872">
    <property type="term" value="F:metal ion binding"/>
    <property type="evidence" value="ECO:0007669"/>
    <property type="project" value="UniProtKB-KW"/>
</dbReference>
<keyword evidence="12" id="KW-0413">Isomerase</keyword>
<keyword evidence="9 15" id="KW-0663">Pyridoxal phosphate</keyword>
<keyword evidence="6 14" id="KW-0004">4Fe-4S</keyword>
<evidence type="ECO:0000256" key="8">
    <source>
        <dbReference type="ARBA" id="ARBA00022723"/>
    </source>
</evidence>
<protein>
    <recommendedName>
        <fullName evidence="5">L-lysine 2,3-aminomutase</fullName>
    </recommendedName>
    <alternativeName>
        <fullName evidence="13">EF-P post-translational modification enzyme B</fullName>
    </alternativeName>
</protein>
<dbReference type="NCBIfam" id="TIGR03821">
    <property type="entry name" value="EFP_modif_epmB"/>
    <property type="match status" value="1"/>
</dbReference>
<evidence type="ECO:0000256" key="6">
    <source>
        <dbReference type="ARBA" id="ARBA00022485"/>
    </source>
</evidence>
<evidence type="ECO:0000313" key="18">
    <source>
        <dbReference type="Proteomes" id="UP000006251"/>
    </source>
</evidence>
<dbReference type="Proteomes" id="UP000006251">
    <property type="component" value="Unassembled WGS sequence"/>
</dbReference>
<evidence type="ECO:0000256" key="7">
    <source>
        <dbReference type="ARBA" id="ARBA00022691"/>
    </source>
</evidence>
<keyword evidence="18" id="KW-1185">Reference proteome</keyword>
<evidence type="ECO:0000256" key="3">
    <source>
        <dbReference type="ARBA" id="ARBA00001966"/>
    </source>
</evidence>
<feature type="domain" description="Radical SAM core" evidence="16">
    <location>
        <begin position="106"/>
        <end position="318"/>
    </location>
</feature>
<dbReference type="InterPro" id="IPR022462">
    <property type="entry name" value="EpmB"/>
</dbReference>
<evidence type="ECO:0000256" key="1">
    <source>
        <dbReference type="ARBA" id="ARBA00001352"/>
    </source>
</evidence>
<dbReference type="EMBL" id="BAEQ01000052">
    <property type="protein sequence ID" value="GAC30011.1"/>
    <property type="molecule type" value="Genomic_DNA"/>
</dbReference>
<dbReference type="Pfam" id="PF04055">
    <property type="entry name" value="Radical_SAM"/>
    <property type="match status" value="1"/>
</dbReference>
<dbReference type="OrthoDB" id="9770937at2"/>
<dbReference type="CDD" id="cd01335">
    <property type="entry name" value="Radical_SAM"/>
    <property type="match status" value="1"/>
</dbReference>
<dbReference type="PANTHER" id="PTHR30538">
    <property type="entry name" value="LYSINE 2,3-AMINOMUTASE-RELATED"/>
    <property type="match status" value="1"/>
</dbReference>
<dbReference type="STRING" id="1121922.GCA_000428905_00111"/>
<comment type="cofactor">
    <cofactor evidence="2 15">
        <name>pyridoxal 5'-phosphate</name>
        <dbReference type="ChEBI" id="CHEBI:597326"/>
    </cofactor>
</comment>
<comment type="similarity">
    <text evidence="4">Belongs to the radical SAM superfamily. KamA family.</text>
</comment>
<proteinExistence type="inferred from homology"/>
<dbReference type="SFLD" id="SFLDF00314">
    <property type="entry name" value="L-lysine_2_3-aminomutase_(yjeK"/>
    <property type="match status" value="1"/>
</dbReference>
<dbReference type="SFLD" id="SFLDS00029">
    <property type="entry name" value="Radical_SAM"/>
    <property type="match status" value="1"/>
</dbReference>
<evidence type="ECO:0000313" key="17">
    <source>
        <dbReference type="EMBL" id="GAC30011.1"/>
    </source>
</evidence>
<evidence type="ECO:0000256" key="13">
    <source>
        <dbReference type="ARBA" id="ARBA00030756"/>
    </source>
</evidence>
<keyword evidence="10" id="KW-0408">Iron</keyword>
<dbReference type="SUPFAM" id="SSF102114">
    <property type="entry name" value="Radical SAM enzymes"/>
    <property type="match status" value="1"/>
</dbReference>
<sequence length="355" mass="40209">MKRIIPKNSIAVESNWQKELANCFTTLESLLDFLDLDPEIAINNSAARKLFAMKVPRHFASLMKKNDINDPLLLQVLPQNIEYKDTPGYVKDPLQEHANKIKGLLHKYENRVLLIVKSGCAVNCRYCFRREFPYEENSVNKRELQEAINYIKENTKINEVIFSGGDPLMAKDSHLKWLVTQLEEIPHLIRLRIHTRLPVVVPSRVNDEFIDWFASCRFQKVLVLHTNHANEVSPELARACSKMRASGVTLLNQAVLLKDVNDTVDEQVALSEALFEIGVMPYYLHLLDKVKGAAHFDVDVKLAKGLIKEVIKRLPGYLVPKLVTEIGGQPSKTPIDLNLQPSSSANLGISVNNRA</sequence>
<dbReference type="AlphaFoldDB" id="K6Z1C7"/>
<dbReference type="PIRSF" id="PIRSF004911">
    <property type="entry name" value="DUF160"/>
    <property type="match status" value="1"/>
</dbReference>
<gene>
    <name evidence="17" type="ORF">GPAL_3160</name>
</gene>
<feature type="binding site" evidence="14">
    <location>
        <position position="124"/>
    </location>
    <ligand>
        <name>[4Fe-4S] cluster</name>
        <dbReference type="ChEBI" id="CHEBI:49883"/>
        <note>4Fe-4S-S-AdoMet</note>
    </ligand>
</feature>
<feature type="modified residue" description="N6-(pyridoxal phosphate)lysine" evidence="15">
    <location>
        <position position="332"/>
    </location>
</feature>
<evidence type="ECO:0000256" key="15">
    <source>
        <dbReference type="PIRSR" id="PIRSR603739-50"/>
    </source>
</evidence>
<evidence type="ECO:0000256" key="12">
    <source>
        <dbReference type="ARBA" id="ARBA00023235"/>
    </source>
</evidence>
<evidence type="ECO:0000256" key="2">
    <source>
        <dbReference type="ARBA" id="ARBA00001933"/>
    </source>
</evidence>
<dbReference type="RefSeq" id="WP_006013695.1">
    <property type="nucleotide sequence ID" value="NZ_BAEQ01000052.1"/>
</dbReference>
<dbReference type="PANTHER" id="PTHR30538:SF1">
    <property type="entry name" value="L-LYSINE 2,3-AMINOMUTASE"/>
    <property type="match status" value="1"/>
</dbReference>
<evidence type="ECO:0000256" key="14">
    <source>
        <dbReference type="PIRSR" id="PIRSR004911-1"/>
    </source>
</evidence>
<evidence type="ECO:0000256" key="5">
    <source>
        <dbReference type="ARBA" id="ARBA00022363"/>
    </source>
</evidence>
<keyword evidence="11 14" id="KW-0411">Iron-sulfur</keyword>
<dbReference type="InterPro" id="IPR058240">
    <property type="entry name" value="rSAM_sf"/>
</dbReference>
<dbReference type="InterPro" id="IPR007197">
    <property type="entry name" value="rSAM"/>
</dbReference>
<comment type="catalytic activity">
    <reaction evidence="1">
        <text>L-lysine = D-beta-lysine</text>
        <dbReference type="Rhea" id="RHEA:44148"/>
        <dbReference type="ChEBI" id="CHEBI:32551"/>
        <dbReference type="ChEBI" id="CHEBI:84138"/>
    </reaction>
</comment>
<evidence type="ECO:0000256" key="10">
    <source>
        <dbReference type="ARBA" id="ARBA00023004"/>
    </source>
</evidence>
<accession>K6Z1C7</accession>
<dbReference type="InterPro" id="IPR013785">
    <property type="entry name" value="Aldolase_TIM"/>
</dbReference>
<evidence type="ECO:0000256" key="4">
    <source>
        <dbReference type="ARBA" id="ARBA00008703"/>
    </source>
</evidence>
<feature type="binding site" evidence="14">
    <location>
        <position position="120"/>
    </location>
    <ligand>
        <name>[4Fe-4S] cluster</name>
        <dbReference type="ChEBI" id="CHEBI:49883"/>
        <note>4Fe-4S-S-AdoMet</note>
    </ligand>
</feature>
<dbReference type="SFLD" id="SFLDG01070">
    <property type="entry name" value="PLP-dependent"/>
    <property type="match status" value="1"/>
</dbReference>
<evidence type="ECO:0000256" key="11">
    <source>
        <dbReference type="ARBA" id="ARBA00023014"/>
    </source>
</evidence>
<keyword evidence="7" id="KW-0949">S-adenosyl-L-methionine</keyword>
<name>K6Z1C7_9ALTE</name>
<dbReference type="Gene3D" id="3.20.20.70">
    <property type="entry name" value="Aldolase class I"/>
    <property type="match status" value="1"/>
</dbReference>
<dbReference type="GO" id="GO:0016853">
    <property type="term" value="F:isomerase activity"/>
    <property type="evidence" value="ECO:0007669"/>
    <property type="project" value="UniProtKB-KW"/>
</dbReference>
<evidence type="ECO:0000256" key="9">
    <source>
        <dbReference type="ARBA" id="ARBA00022898"/>
    </source>
</evidence>
<comment type="caution">
    <text evidence="17">The sequence shown here is derived from an EMBL/GenBank/DDBJ whole genome shotgun (WGS) entry which is preliminary data.</text>
</comment>
<reference evidence="18" key="1">
    <citation type="journal article" date="2014" name="Environ. Microbiol.">
        <title>Comparative genomics of the marine bacterial genus Glaciecola reveals the high degree of genomic diversity and genomic characteristic for cold adaptation.</title>
        <authorList>
            <person name="Qin Q.L."/>
            <person name="Xie B.B."/>
            <person name="Yu Y."/>
            <person name="Shu Y.L."/>
            <person name="Rong J.C."/>
            <person name="Zhang Y.J."/>
            <person name="Zhao D.L."/>
            <person name="Chen X.L."/>
            <person name="Zhang X.Y."/>
            <person name="Chen B."/>
            <person name="Zhou B.C."/>
            <person name="Zhang Y.Z."/>
        </authorList>
    </citation>
    <scope>NUCLEOTIDE SEQUENCE [LARGE SCALE GENOMIC DNA]</scope>
    <source>
        <strain evidence="18">ACAM 615</strain>
    </source>
</reference>
<organism evidence="17 18">
    <name type="scientific">Brumicola pallidula DSM 14239 = ACAM 615</name>
    <dbReference type="NCBI Taxonomy" id="1121922"/>
    <lineage>
        <taxon>Bacteria</taxon>
        <taxon>Pseudomonadati</taxon>
        <taxon>Pseudomonadota</taxon>
        <taxon>Gammaproteobacteria</taxon>
        <taxon>Alteromonadales</taxon>
        <taxon>Alteromonadaceae</taxon>
        <taxon>Brumicola</taxon>
    </lineage>
</organism>
<feature type="binding site" evidence="14">
    <location>
        <position position="127"/>
    </location>
    <ligand>
        <name>[4Fe-4S] cluster</name>
        <dbReference type="ChEBI" id="CHEBI:49883"/>
        <note>4Fe-4S-S-AdoMet</note>
    </ligand>
</feature>
<dbReference type="InterPro" id="IPR003739">
    <property type="entry name" value="Lys_aminomutase/Glu_NH3_mut"/>
</dbReference>
<evidence type="ECO:0000259" key="16">
    <source>
        <dbReference type="PROSITE" id="PS51918"/>
    </source>
</evidence>
<dbReference type="PROSITE" id="PS51918">
    <property type="entry name" value="RADICAL_SAM"/>
    <property type="match status" value="1"/>
</dbReference>
<dbReference type="NCBIfam" id="TIGR00238">
    <property type="entry name" value="KamA family radical SAM protein"/>
    <property type="match status" value="1"/>
</dbReference>
<dbReference type="GO" id="GO:0051539">
    <property type="term" value="F:4 iron, 4 sulfur cluster binding"/>
    <property type="evidence" value="ECO:0007669"/>
    <property type="project" value="UniProtKB-KW"/>
</dbReference>
<comment type="cofactor">
    <cofactor evidence="3">
        <name>[4Fe-4S] cluster</name>
        <dbReference type="ChEBI" id="CHEBI:49883"/>
    </cofactor>
</comment>